<evidence type="ECO:0000313" key="4">
    <source>
        <dbReference type="Proteomes" id="UP001501725"/>
    </source>
</evidence>
<gene>
    <name evidence="3" type="ORF">GCM10023184_29230</name>
</gene>
<evidence type="ECO:0008006" key="5">
    <source>
        <dbReference type="Google" id="ProtNLM"/>
    </source>
</evidence>
<dbReference type="Pfam" id="PF09983">
    <property type="entry name" value="JetD_C"/>
    <property type="match status" value="1"/>
</dbReference>
<sequence length="386" mass="45829">MISPQEIKEQALRWWKPYLQSLIAKEAFFPRQIDRIGKIKPAQITSDFGTLKNEVDALYESSKNEKGIGYWVRTTDKNFRRTGLQILPDCLIFECEEDYLHVIGKEMDSKVFLRNSSFLLEQLPQLKEWILTNPLELISPTRNWEGIVFVCHYFISNPRPDQYLRQLPISIHTKFIEENDSLLQSLLDYLIPDHIRDVKDKRFAFRYYLKHDEPSIRIRFLDPSLALLDQVMDISLTLPDFERNDWPVHAVYITENKMNFLTLPLSPNALTIWSGGGFKVSHLKNAKWLTNKNIFYWGDIDVHGFQILHQIRSYHPQTQSVMMDKRTFESFQEWVEDGEENRIETLHLLTNDEAELYTLLKTRTSRNRLEQEKIPQWYVDNVFQKI</sequence>
<evidence type="ECO:0000259" key="2">
    <source>
        <dbReference type="Pfam" id="PF11795"/>
    </source>
</evidence>
<name>A0ABP8H608_9BACT</name>
<feature type="domain" description="Wadjet protein JetD C-terminal" evidence="1">
    <location>
        <begin position="210"/>
        <end position="377"/>
    </location>
</feature>
<reference evidence="4" key="1">
    <citation type="journal article" date="2019" name="Int. J. Syst. Evol. Microbiol.">
        <title>The Global Catalogue of Microorganisms (GCM) 10K type strain sequencing project: providing services to taxonomists for standard genome sequencing and annotation.</title>
        <authorList>
            <consortium name="The Broad Institute Genomics Platform"/>
            <consortium name="The Broad Institute Genome Sequencing Center for Infectious Disease"/>
            <person name="Wu L."/>
            <person name="Ma J."/>
        </authorList>
    </citation>
    <scope>NUCLEOTIDE SEQUENCE [LARGE SCALE GENOMIC DNA]</scope>
    <source>
        <strain evidence="4">JCM 17919</strain>
    </source>
</reference>
<evidence type="ECO:0000313" key="3">
    <source>
        <dbReference type="EMBL" id="GAA4334848.1"/>
    </source>
</evidence>
<dbReference type="Proteomes" id="UP001501725">
    <property type="component" value="Unassembled WGS sequence"/>
</dbReference>
<keyword evidence="4" id="KW-1185">Reference proteome</keyword>
<evidence type="ECO:0000259" key="1">
    <source>
        <dbReference type="Pfam" id="PF09983"/>
    </source>
</evidence>
<proteinExistence type="predicted"/>
<accession>A0ABP8H608</accession>
<dbReference type="Pfam" id="PF11795">
    <property type="entry name" value="DUF3322"/>
    <property type="match status" value="1"/>
</dbReference>
<feature type="domain" description="DUF3322" evidence="2">
    <location>
        <begin position="4"/>
        <end position="188"/>
    </location>
</feature>
<comment type="caution">
    <text evidence="3">The sequence shown here is derived from an EMBL/GenBank/DDBJ whole genome shotgun (WGS) entry which is preliminary data.</text>
</comment>
<dbReference type="InterPro" id="IPR024537">
    <property type="entry name" value="DUF3322"/>
</dbReference>
<organism evidence="3 4">
    <name type="scientific">Flaviaesturariibacter amylovorans</name>
    <dbReference type="NCBI Taxonomy" id="1084520"/>
    <lineage>
        <taxon>Bacteria</taxon>
        <taxon>Pseudomonadati</taxon>
        <taxon>Bacteroidota</taxon>
        <taxon>Chitinophagia</taxon>
        <taxon>Chitinophagales</taxon>
        <taxon>Chitinophagaceae</taxon>
        <taxon>Flaviaestuariibacter</taxon>
    </lineage>
</organism>
<dbReference type="EMBL" id="BAABGY010000008">
    <property type="protein sequence ID" value="GAA4334848.1"/>
    <property type="molecule type" value="Genomic_DNA"/>
</dbReference>
<protein>
    <recommendedName>
        <fullName evidence="5">DUF3322 and DUF2220 domain-containing protein</fullName>
    </recommendedName>
</protein>
<dbReference type="InterPro" id="IPR024534">
    <property type="entry name" value="JetD_C"/>
</dbReference>
<dbReference type="RefSeq" id="WP_345256495.1">
    <property type="nucleotide sequence ID" value="NZ_BAABGY010000008.1"/>
</dbReference>